<dbReference type="GO" id="GO:0006357">
    <property type="term" value="P:regulation of transcription by RNA polymerase II"/>
    <property type="evidence" value="ECO:0000318"/>
    <property type="project" value="GO_Central"/>
</dbReference>
<dbReference type="PROSITE" id="PS51297">
    <property type="entry name" value="K_BOX"/>
    <property type="match status" value="1"/>
</dbReference>
<dbReference type="AlphaFoldDB" id="A0A9R0IY13"/>
<evidence type="ECO:0000259" key="9">
    <source>
        <dbReference type="PROSITE" id="PS51297"/>
    </source>
</evidence>
<dbReference type="OrthoDB" id="1898716at2759"/>
<dbReference type="CDD" id="cd00265">
    <property type="entry name" value="MADS_MEF2_like"/>
    <property type="match status" value="1"/>
</dbReference>
<evidence type="ECO:0000256" key="3">
    <source>
        <dbReference type="ARBA" id="ARBA00023125"/>
    </source>
</evidence>
<dbReference type="GO" id="GO:0046983">
    <property type="term" value="F:protein dimerization activity"/>
    <property type="evidence" value="ECO:0007669"/>
    <property type="project" value="InterPro"/>
</dbReference>
<dbReference type="GO" id="GO:0000981">
    <property type="term" value="F:DNA-binding transcription factor activity, RNA polymerase II-specific"/>
    <property type="evidence" value="ECO:0000318"/>
    <property type="project" value="GO_Central"/>
</dbReference>
<organism evidence="10 11">
    <name type="scientific">Spinacia oleracea</name>
    <name type="common">Spinach</name>
    <dbReference type="NCBI Taxonomy" id="3562"/>
    <lineage>
        <taxon>Eukaryota</taxon>
        <taxon>Viridiplantae</taxon>
        <taxon>Streptophyta</taxon>
        <taxon>Embryophyta</taxon>
        <taxon>Tracheophyta</taxon>
        <taxon>Spermatophyta</taxon>
        <taxon>Magnoliopsida</taxon>
        <taxon>eudicotyledons</taxon>
        <taxon>Gunneridae</taxon>
        <taxon>Pentapetalae</taxon>
        <taxon>Caryophyllales</taxon>
        <taxon>Chenopodiaceae</taxon>
        <taxon>Chenopodioideae</taxon>
        <taxon>Anserineae</taxon>
        <taxon>Spinacia</taxon>
    </lineage>
</organism>
<dbReference type="PANTHER" id="PTHR48019">
    <property type="entry name" value="SERUM RESPONSE FACTOR HOMOLOG"/>
    <property type="match status" value="1"/>
</dbReference>
<dbReference type="GO" id="GO:0045944">
    <property type="term" value="P:positive regulation of transcription by RNA polymerase II"/>
    <property type="evidence" value="ECO:0007669"/>
    <property type="project" value="InterPro"/>
</dbReference>
<dbReference type="InterPro" id="IPR033896">
    <property type="entry name" value="MEF2-like_N"/>
</dbReference>
<feature type="region of interest" description="Disordered" evidence="7">
    <location>
        <begin position="236"/>
        <end position="255"/>
    </location>
</feature>
<evidence type="ECO:0000259" key="8">
    <source>
        <dbReference type="PROSITE" id="PS50066"/>
    </source>
</evidence>
<dbReference type="GO" id="GO:0005634">
    <property type="term" value="C:nucleus"/>
    <property type="evidence" value="ECO:0007669"/>
    <property type="project" value="UniProtKB-SubCell"/>
</dbReference>
<dbReference type="PRINTS" id="PR00404">
    <property type="entry name" value="MADSDOMAIN"/>
</dbReference>
<feature type="domain" description="K-box" evidence="9">
    <location>
        <begin position="96"/>
        <end position="186"/>
    </location>
</feature>
<feature type="domain" description="MADS-box" evidence="8">
    <location>
        <begin position="1"/>
        <end position="61"/>
    </location>
</feature>
<dbReference type="GeneID" id="110795816"/>
<dbReference type="FunFam" id="3.40.1810.10:FF:000003">
    <property type="entry name" value="MADS-box transcription factor MADS-MC"/>
    <property type="match status" value="1"/>
</dbReference>
<dbReference type="Gene3D" id="3.40.1810.10">
    <property type="entry name" value="Transcription factor, MADS-box"/>
    <property type="match status" value="1"/>
</dbReference>
<keyword evidence="2" id="KW-0805">Transcription regulation</keyword>
<evidence type="ECO:0000256" key="6">
    <source>
        <dbReference type="SAM" id="Coils"/>
    </source>
</evidence>
<feature type="coiled-coil region" evidence="6">
    <location>
        <begin position="96"/>
        <end position="175"/>
    </location>
</feature>
<evidence type="ECO:0000256" key="4">
    <source>
        <dbReference type="ARBA" id="ARBA00023163"/>
    </source>
</evidence>
<feature type="compositionally biased region" description="Polar residues" evidence="7">
    <location>
        <begin position="245"/>
        <end position="255"/>
    </location>
</feature>
<comment type="subcellular location">
    <subcellularLocation>
        <location evidence="1">Nucleus</location>
    </subcellularLocation>
</comment>
<keyword evidence="6" id="KW-0175">Coiled coil</keyword>
<accession>A0A9R0IY13</accession>
<keyword evidence="5" id="KW-0539">Nucleus</keyword>
<dbReference type="InterPro" id="IPR036879">
    <property type="entry name" value="TF_MADSbox_sf"/>
</dbReference>
<dbReference type="KEGG" id="soe:110795816"/>
<reference evidence="10" key="1">
    <citation type="journal article" date="2021" name="Nat. Commun.">
        <title>Genomic analyses provide insights into spinach domestication and the genetic basis of agronomic traits.</title>
        <authorList>
            <person name="Cai X."/>
            <person name="Sun X."/>
            <person name="Xu C."/>
            <person name="Sun H."/>
            <person name="Wang X."/>
            <person name="Ge C."/>
            <person name="Zhang Z."/>
            <person name="Wang Q."/>
            <person name="Fei Z."/>
            <person name="Jiao C."/>
            <person name="Wang Q."/>
        </authorList>
    </citation>
    <scope>NUCLEOTIDE SEQUENCE [LARGE SCALE GENOMIC DNA]</scope>
    <source>
        <strain evidence="10">cv. Varoflay</strain>
    </source>
</reference>
<evidence type="ECO:0000256" key="5">
    <source>
        <dbReference type="ARBA" id="ARBA00023242"/>
    </source>
</evidence>
<keyword evidence="10" id="KW-1185">Reference proteome</keyword>
<gene>
    <name evidence="11" type="primary">LOC110795816</name>
</gene>
<dbReference type="SUPFAM" id="SSF55455">
    <property type="entry name" value="SRF-like"/>
    <property type="match status" value="1"/>
</dbReference>
<dbReference type="InterPro" id="IPR002100">
    <property type="entry name" value="TF_MADSbox"/>
</dbReference>
<dbReference type="InterPro" id="IPR002487">
    <property type="entry name" value="TF_Kbox"/>
</dbReference>
<evidence type="ECO:0000313" key="10">
    <source>
        <dbReference type="Proteomes" id="UP000813463"/>
    </source>
</evidence>
<keyword evidence="4" id="KW-0804">Transcription</keyword>
<dbReference type="InterPro" id="IPR050142">
    <property type="entry name" value="MADS-box/MEF2_TF"/>
</dbReference>
<dbReference type="Pfam" id="PF00319">
    <property type="entry name" value="SRF-TF"/>
    <property type="match status" value="1"/>
</dbReference>
<dbReference type="PROSITE" id="PS00350">
    <property type="entry name" value="MADS_BOX_1"/>
    <property type="match status" value="1"/>
</dbReference>
<dbReference type="Pfam" id="PF01486">
    <property type="entry name" value="K-box"/>
    <property type="match status" value="1"/>
</dbReference>
<sequence>MGRGKVELKRIENNISRQVTFSKRRTGLLKKAKELSILCDAEIALIVFSSRGKLYEFSSIECLPKTLDRYQRCGNNIDLHHHHHHHHQDHAMEAQTQSWLQEIAHLESQYESLKRAQRHMLGEELGTLSLKELQSLEKQLEEALARTRARKAQLMTEQMEALRRSERKLGDLNKELKLRVGDQGHGFNRPILDSNVCIPFIHPSHSTCFDYDPAGLHIGSYKPEPVVLEIGYPPQYASHEEEGPSNGSQRASLGSHTTNFHQAGWLL</sequence>
<evidence type="ECO:0000313" key="11">
    <source>
        <dbReference type="RefSeq" id="XP_021856535.1"/>
    </source>
</evidence>
<protein>
    <submittedName>
        <fullName evidence="11">Truncated transcription factor CAULIFLOWER A isoform X1</fullName>
    </submittedName>
</protein>
<name>A0A9R0IY13_SPIOL</name>
<dbReference type="GO" id="GO:0000978">
    <property type="term" value="F:RNA polymerase II cis-regulatory region sequence-specific DNA binding"/>
    <property type="evidence" value="ECO:0000318"/>
    <property type="project" value="GO_Central"/>
</dbReference>
<dbReference type="RefSeq" id="XP_021856535.1">
    <property type="nucleotide sequence ID" value="XM_022000843.2"/>
</dbReference>
<evidence type="ECO:0000256" key="2">
    <source>
        <dbReference type="ARBA" id="ARBA00023015"/>
    </source>
</evidence>
<dbReference type="Proteomes" id="UP000813463">
    <property type="component" value="Chromosome 2"/>
</dbReference>
<dbReference type="PROSITE" id="PS50066">
    <property type="entry name" value="MADS_BOX_2"/>
    <property type="match status" value="1"/>
</dbReference>
<reference evidence="11" key="2">
    <citation type="submission" date="2025-08" db="UniProtKB">
        <authorList>
            <consortium name="RefSeq"/>
        </authorList>
    </citation>
    <scope>IDENTIFICATION</scope>
    <source>
        <tissue evidence="11">Leaf</tissue>
    </source>
</reference>
<keyword evidence="3" id="KW-0238">DNA-binding</keyword>
<dbReference type="SMART" id="SM00432">
    <property type="entry name" value="MADS"/>
    <property type="match status" value="1"/>
</dbReference>
<evidence type="ECO:0000256" key="7">
    <source>
        <dbReference type="SAM" id="MobiDB-lite"/>
    </source>
</evidence>
<proteinExistence type="predicted"/>
<evidence type="ECO:0000256" key="1">
    <source>
        <dbReference type="ARBA" id="ARBA00004123"/>
    </source>
</evidence>